<feature type="transmembrane region" description="Helical" evidence="1">
    <location>
        <begin position="44"/>
        <end position="66"/>
    </location>
</feature>
<sequence length="264" mass="28395">MISAQQFIDTFLGTVMDVIPIAVIIFGFQLAVLRKPVNNLGKVLIGFFYVILGLSLFLMGLELALFPLGETMAMQLTEPSFLTEFKISSGLTLAWFDYYWVYLFAFCIGFSTTIAEPSLIAVAIKANQVSGGSISVNGLRIAVALGVAIGISLGSYRIVAGDPIHYYIICGYVIVVIQTFYAPKLIIPLAYDSGGVTTSTVTVPLVTALGLGLASTVPGRNPVIDGFGLIAFASLFPIISVMSYAQITQWLNRLHTSKESKDAL</sequence>
<feature type="transmembrane region" description="Helical" evidence="1">
    <location>
        <begin position="99"/>
        <end position="124"/>
    </location>
</feature>
<evidence type="ECO:0000313" key="4">
    <source>
        <dbReference type="EMBL" id="TKG11480.1"/>
    </source>
</evidence>
<keyword evidence="1" id="KW-0472">Membrane</keyword>
<evidence type="ECO:0000313" key="7">
    <source>
        <dbReference type="Proteomes" id="UP000305840"/>
    </source>
</evidence>
<evidence type="ECO:0000256" key="1">
    <source>
        <dbReference type="SAM" id="Phobius"/>
    </source>
</evidence>
<reference evidence="2 6" key="4">
    <citation type="journal article" date="2018" name="Nature">
        <title>A major lineage of non-tailed dsDNA viruses as unrecognized killers of marine bacteria.</title>
        <authorList>
            <person name="Kauffman K.M."/>
            <person name="Hussain F.A."/>
            <person name="Yang J."/>
            <person name="Arevalo P."/>
            <person name="Brown J.M."/>
            <person name="Chang W.K."/>
            <person name="VanInsberghe D."/>
            <person name="Elsherbini J."/>
            <person name="Sharma R.S."/>
            <person name="Cutler M.B."/>
            <person name="Kelly L."/>
            <person name="Polz M.F."/>
        </authorList>
    </citation>
    <scope>NUCLEOTIDE SEQUENCE</scope>
    <source>
        <strain evidence="3">10N.261.51.B8</strain>
        <strain evidence="2 6">10N.286.55.E1</strain>
    </source>
</reference>
<dbReference type="Pfam" id="PF07556">
    <property type="entry name" value="DUF1538"/>
    <property type="match status" value="1"/>
</dbReference>
<dbReference type="EMBL" id="MCSB01000031">
    <property type="protein sequence ID" value="PME25827.1"/>
    <property type="molecule type" value="Genomic_DNA"/>
</dbReference>
<proteinExistence type="predicted"/>
<reference evidence="3" key="2">
    <citation type="submission" date="2016-07" db="EMBL/GenBank/DDBJ databases">
        <authorList>
            <person name="Wan K."/>
            <person name="Booth B."/>
            <person name="Spirohn K."/>
            <person name="Hao T."/>
            <person name="Hu Y."/>
            <person name="Calderwood M."/>
            <person name="Hill D."/>
            <person name="Mohr S."/>
            <person name="Vidal M."/>
            <person name="Celniker S."/>
            <person name="Perrimon N."/>
        </authorList>
    </citation>
    <scope>NUCLEOTIDE SEQUENCE</scope>
    <source>
        <strain evidence="3">10N.261.51.B8</strain>
    </source>
</reference>
<dbReference type="InterPro" id="IPR011435">
    <property type="entry name" value="UmpAB"/>
</dbReference>
<evidence type="ECO:0000313" key="3">
    <source>
        <dbReference type="EMBL" id="PML57165.1"/>
    </source>
</evidence>
<keyword evidence="1" id="KW-0812">Transmembrane</keyword>
<comment type="caution">
    <text evidence="4">The sequence shown here is derived from an EMBL/GenBank/DDBJ whole genome shotgun (WGS) entry which is preliminary data.</text>
</comment>
<feature type="transmembrane region" description="Helical" evidence="1">
    <location>
        <begin position="12"/>
        <end position="32"/>
    </location>
</feature>
<organism evidence="4 7">
    <name type="scientific">Vibrio lentus</name>
    <dbReference type="NCBI Taxonomy" id="136468"/>
    <lineage>
        <taxon>Bacteria</taxon>
        <taxon>Pseudomonadati</taxon>
        <taxon>Pseudomonadota</taxon>
        <taxon>Gammaproteobacteria</taxon>
        <taxon>Vibrionales</taxon>
        <taxon>Vibrionaceae</taxon>
        <taxon>Vibrio</taxon>
    </lineage>
</organism>
<dbReference type="Proteomes" id="UP000305840">
    <property type="component" value="Unassembled WGS sequence"/>
</dbReference>
<keyword evidence="1" id="KW-1133">Transmembrane helix</keyword>
<protein>
    <submittedName>
        <fullName evidence="4">DUF1538 domain-containing protein</fullName>
    </submittedName>
</protein>
<feature type="transmembrane region" description="Helical" evidence="1">
    <location>
        <begin position="226"/>
        <end position="245"/>
    </location>
</feature>
<dbReference type="Proteomes" id="UP000239763">
    <property type="component" value="Unassembled WGS sequence"/>
</dbReference>
<feature type="transmembrane region" description="Helical" evidence="1">
    <location>
        <begin position="194"/>
        <end position="214"/>
    </location>
</feature>
<dbReference type="RefSeq" id="WP_017106104.1">
    <property type="nucleotide sequence ID" value="NZ_CAWQOO010001135.1"/>
</dbReference>
<reference evidence="4 7" key="5">
    <citation type="submission" date="2019-04" db="EMBL/GenBank/DDBJ databases">
        <title>A reverse ecology approach based on a biological definition of microbial populations.</title>
        <authorList>
            <person name="Arevalo P."/>
            <person name="Vaninsberghe D."/>
            <person name="Elsherbini J."/>
            <person name="Gore J."/>
            <person name="Polz M."/>
        </authorList>
    </citation>
    <scope>NUCLEOTIDE SEQUENCE [LARGE SCALE GENOMIC DNA]</scope>
    <source>
        <strain evidence="4 7">10N.222.48.A1</strain>
    </source>
</reference>
<feature type="transmembrane region" description="Helical" evidence="1">
    <location>
        <begin position="136"/>
        <end position="158"/>
    </location>
</feature>
<dbReference type="GeneID" id="69648137"/>
<gene>
    <name evidence="3" type="ORF">BCT74_20230</name>
    <name evidence="2" type="ORF">BCV38_24495</name>
    <name evidence="4" type="ORF">FCV91_06275</name>
</gene>
<evidence type="ECO:0000313" key="6">
    <source>
        <dbReference type="Proteomes" id="UP000239763"/>
    </source>
</evidence>
<dbReference type="AlphaFoldDB" id="A0A1B9QM01"/>
<reference evidence="2" key="3">
    <citation type="submission" date="2016-07" db="EMBL/GenBank/DDBJ databases">
        <authorList>
            <person name="Kauffman K."/>
            <person name="Arevalo P."/>
            <person name="Polz M.F."/>
        </authorList>
    </citation>
    <scope>NUCLEOTIDE SEQUENCE</scope>
    <source>
        <strain evidence="2">10N.286.55.E1</strain>
    </source>
</reference>
<keyword evidence="6" id="KW-1185">Reference proteome</keyword>
<dbReference type="EMBL" id="SYVO01000015">
    <property type="protein sequence ID" value="TKG11480.1"/>
    <property type="molecule type" value="Genomic_DNA"/>
</dbReference>
<evidence type="ECO:0000313" key="5">
    <source>
        <dbReference type="Proteomes" id="UP000235746"/>
    </source>
</evidence>
<feature type="transmembrane region" description="Helical" evidence="1">
    <location>
        <begin position="164"/>
        <end position="182"/>
    </location>
</feature>
<evidence type="ECO:0000313" key="2">
    <source>
        <dbReference type="EMBL" id="PME25827.1"/>
    </source>
</evidence>
<dbReference type="Proteomes" id="UP000235746">
    <property type="component" value="Unassembled WGS sequence"/>
</dbReference>
<accession>A0A1B9QM01</accession>
<reference evidence="5" key="1">
    <citation type="submission" date="2016-07" db="EMBL/GenBank/DDBJ databases">
        <title>Nontailed viruses are major unrecognized killers of bacteria in the ocean.</title>
        <authorList>
            <person name="Kauffman K."/>
            <person name="Hussain F."/>
            <person name="Yang J."/>
            <person name="Arevalo P."/>
            <person name="Brown J."/>
            <person name="Cutler M."/>
            <person name="Kelly L."/>
            <person name="Polz M.F."/>
        </authorList>
    </citation>
    <scope>NUCLEOTIDE SEQUENCE [LARGE SCALE GENOMIC DNA]</scope>
    <source>
        <strain evidence="5">10N.261.51.B8</strain>
    </source>
</reference>
<dbReference type="EMBL" id="MCYL01000012">
    <property type="protein sequence ID" value="PML57165.1"/>
    <property type="molecule type" value="Genomic_DNA"/>
</dbReference>
<name>A0A1B9QM01_9VIBR</name>